<gene>
    <name evidence="1" type="ORF">PVL29_013540</name>
</gene>
<dbReference type="AlphaFoldDB" id="A0AA38ZLN4"/>
<comment type="caution">
    <text evidence="1">The sequence shown here is derived from an EMBL/GenBank/DDBJ whole genome shotgun (WGS) entry which is preliminary data.</text>
</comment>
<proteinExistence type="predicted"/>
<organism evidence="1 2">
    <name type="scientific">Vitis rotundifolia</name>
    <name type="common">Muscadine grape</name>
    <dbReference type="NCBI Taxonomy" id="103349"/>
    <lineage>
        <taxon>Eukaryota</taxon>
        <taxon>Viridiplantae</taxon>
        <taxon>Streptophyta</taxon>
        <taxon>Embryophyta</taxon>
        <taxon>Tracheophyta</taxon>
        <taxon>Spermatophyta</taxon>
        <taxon>Magnoliopsida</taxon>
        <taxon>eudicotyledons</taxon>
        <taxon>Gunneridae</taxon>
        <taxon>Pentapetalae</taxon>
        <taxon>rosids</taxon>
        <taxon>Vitales</taxon>
        <taxon>Vitaceae</taxon>
        <taxon>Viteae</taxon>
        <taxon>Vitis</taxon>
    </lineage>
</organism>
<reference evidence="1 2" key="1">
    <citation type="journal article" date="2023" name="BMC Biotechnol.">
        <title>Vitis rotundifolia cv Carlos genome sequencing.</title>
        <authorList>
            <person name="Huff M."/>
            <person name="Hulse-Kemp A."/>
            <person name="Scheffler B."/>
            <person name="Youngblood R."/>
            <person name="Simpson S."/>
            <person name="Babiker E."/>
            <person name="Staton M."/>
        </authorList>
    </citation>
    <scope>NUCLEOTIDE SEQUENCE [LARGE SCALE GENOMIC DNA]</scope>
    <source>
        <tissue evidence="1">Leaf</tissue>
    </source>
</reference>
<evidence type="ECO:0008006" key="3">
    <source>
        <dbReference type="Google" id="ProtNLM"/>
    </source>
</evidence>
<dbReference type="EMBL" id="JARBHA010000010">
    <property type="protein sequence ID" value="KAJ9691386.1"/>
    <property type="molecule type" value="Genomic_DNA"/>
</dbReference>
<evidence type="ECO:0000313" key="2">
    <source>
        <dbReference type="Proteomes" id="UP001168098"/>
    </source>
</evidence>
<dbReference type="Proteomes" id="UP001168098">
    <property type="component" value="Unassembled WGS sequence"/>
</dbReference>
<protein>
    <recommendedName>
        <fullName evidence="3">DHHA2 domain-containing protein</fullName>
    </recommendedName>
</protein>
<sequence length="122" mass="14023">MGSYVGMSSIGISVAQLLTHKDTATQEIIYFQQSEKIRLLMIVSGYYDRQKNFKRELLVSAESVDLMKNLLHFFDSNAPQLPLKVLHQPGLRDEMRAFEVDQVTSRRTIERLLDEFGGTSKR</sequence>
<name>A0AA38ZLN4_VITRO</name>
<keyword evidence="2" id="KW-1185">Reference proteome</keyword>
<dbReference type="InterPro" id="IPR038222">
    <property type="entry name" value="DHHA2_dom_sf"/>
</dbReference>
<evidence type="ECO:0000313" key="1">
    <source>
        <dbReference type="EMBL" id="KAJ9691386.1"/>
    </source>
</evidence>
<accession>A0AA38ZLN4</accession>
<dbReference type="Gene3D" id="3.10.310.20">
    <property type="entry name" value="DHHA2 domain"/>
    <property type="match status" value="1"/>
</dbReference>